<evidence type="ECO:0000259" key="2">
    <source>
        <dbReference type="Pfam" id="PF02371"/>
    </source>
</evidence>
<keyword evidence="4" id="KW-1185">Reference proteome</keyword>
<dbReference type="NCBIfam" id="NF033542">
    <property type="entry name" value="transpos_IS110"/>
    <property type="match status" value="1"/>
</dbReference>
<evidence type="ECO:0000313" key="4">
    <source>
        <dbReference type="Proteomes" id="UP000232883"/>
    </source>
</evidence>
<dbReference type="GO" id="GO:0003677">
    <property type="term" value="F:DNA binding"/>
    <property type="evidence" value="ECO:0007669"/>
    <property type="project" value="InterPro"/>
</dbReference>
<dbReference type="KEGG" id="spir:CWM47_28240"/>
<evidence type="ECO:0000259" key="1">
    <source>
        <dbReference type="Pfam" id="PF01548"/>
    </source>
</evidence>
<dbReference type="Pfam" id="PF01548">
    <property type="entry name" value="DEDD_Tnp_IS110"/>
    <property type="match status" value="1"/>
</dbReference>
<protein>
    <submittedName>
        <fullName evidence="3">IS110 family transposase</fullName>
    </submittedName>
</protein>
<dbReference type="EMBL" id="CP025096">
    <property type="protein sequence ID" value="AUD05399.1"/>
    <property type="molecule type" value="Genomic_DNA"/>
</dbReference>
<dbReference type="AlphaFoldDB" id="A0A2K8Z6F2"/>
<dbReference type="PANTHER" id="PTHR33055">
    <property type="entry name" value="TRANSPOSASE FOR INSERTION SEQUENCE ELEMENT IS1111A"/>
    <property type="match status" value="1"/>
</dbReference>
<dbReference type="Proteomes" id="UP000232883">
    <property type="component" value="Chromosome"/>
</dbReference>
<feature type="domain" description="Transposase IS110-like N-terminal" evidence="1">
    <location>
        <begin position="8"/>
        <end position="151"/>
    </location>
</feature>
<accession>A0A2K8Z6F2</accession>
<organism evidence="3 4">
    <name type="scientific">Spirosoma pollinicola</name>
    <dbReference type="NCBI Taxonomy" id="2057025"/>
    <lineage>
        <taxon>Bacteria</taxon>
        <taxon>Pseudomonadati</taxon>
        <taxon>Bacteroidota</taxon>
        <taxon>Cytophagia</taxon>
        <taxon>Cytophagales</taxon>
        <taxon>Cytophagaceae</taxon>
        <taxon>Spirosoma</taxon>
    </lineage>
</organism>
<dbReference type="InterPro" id="IPR002525">
    <property type="entry name" value="Transp_IS110-like_N"/>
</dbReference>
<dbReference type="PANTHER" id="PTHR33055:SF3">
    <property type="entry name" value="PUTATIVE TRANSPOSASE FOR IS117-RELATED"/>
    <property type="match status" value="1"/>
</dbReference>
<name>A0A2K8Z6F2_9BACT</name>
<dbReference type="GO" id="GO:0004803">
    <property type="term" value="F:transposase activity"/>
    <property type="evidence" value="ECO:0007669"/>
    <property type="project" value="InterPro"/>
</dbReference>
<proteinExistence type="predicted"/>
<dbReference type="RefSeq" id="WP_100991959.1">
    <property type="nucleotide sequence ID" value="NZ_CP025096.1"/>
</dbReference>
<gene>
    <name evidence="3" type="ORF">CWM47_28240</name>
</gene>
<feature type="domain" description="Transposase IS116/IS110/IS902 C-terminal" evidence="2">
    <location>
        <begin position="208"/>
        <end position="293"/>
    </location>
</feature>
<reference evidence="3 4" key="1">
    <citation type="submission" date="2017-11" db="EMBL/GenBank/DDBJ databases">
        <title>Taxonomic description and genome sequences of Spirosoma HA7 sp. nov., isolated from pollen microhabitat of Corylus avellana.</title>
        <authorList>
            <person name="Ambika Manirajan B."/>
            <person name="Suarez C."/>
            <person name="Ratering S."/>
            <person name="Geissler-Plaum R."/>
            <person name="Cardinale M."/>
            <person name="Sylvia S."/>
        </authorList>
    </citation>
    <scope>NUCLEOTIDE SEQUENCE [LARGE SCALE GENOMIC DNA]</scope>
    <source>
        <strain evidence="3 4">HA7</strain>
    </source>
</reference>
<dbReference type="InterPro" id="IPR003346">
    <property type="entry name" value="Transposase_20"/>
</dbReference>
<evidence type="ECO:0000313" key="3">
    <source>
        <dbReference type="EMBL" id="AUD05399.1"/>
    </source>
</evidence>
<dbReference type="OrthoDB" id="964423at2"/>
<dbReference type="Pfam" id="PF02371">
    <property type="entry name" value="Transposase_20"/>
    <property type="match status" value="1"/>
</dbReference>
<dbReference type="GO" id="GO:0006313">
    <property type="term" value="P:DNA transposition"/>
    <property type="evidence" value="ECO:0007669"/>
    <property type="project" value="InterPro"/>
</dbReference>
<dbReference type="InterPro" id="IPR047650">
    <property type="entry name" value="Transpos_IS110"/>
</dbReference>
<sequence>MTTYNYFIGIDIGKKTNAVCVFDALENRKLELSIPNTKAGMEALLKQLNKLPDFELETTLFCMEHTGIYCQPMINFFYPIGANLWLQSAVHIKHSLGLTRGKTDKADARLIAKYCIRHQRDQRLFKLTDKVLATVRQLAQQRERLMEMAKAFTDLSQDYQAMGLLAELKLHQQTSEVALVALQKQIKLVEAQIEGHIKASPELKSNMDLLMSIPGVGRQTALFMLIFTSNFTRFTDAKKLASYAGVAPFAYESGSSVRGRTKVSRMANTKLKHLLHMAALAAVKAKGELRDYFERKVAAGKRKMSVYNAIRNKLVHRMVSVMERRTAYMAIYEK</sequence>